<evidence type="ECO:0008006" key="2">
    <source>
        <dbReference type="Google" id="ProtNLM"/>
    </source>
</evidence>
<reference evidence="1" key="1">
    <citation type="submission" date="2019-05" db="EMBL/GenBank/DDBJ databases">
        <title>Metatranscriptomic reconstruction reveals RNA viruses with the potential to shape carbon cycling in soil.</title>
        <authorList>
            <person name="Starr E.P."/>
            <person name="Nuccio E."/>
            <person name="Pett-Ridge J."/>
            <person name="Banfield J.F."/>
            <person name="Firestone M.K."/>
        </authorList>
    </citation>
    <scope>NUCLEOTIDE SEQUENCE</scope>
    <source>
        <strain evidence="1">H3_Rhizo_Litter_13_scaffold_277</strain>
    </source>
</reference>
<sequence>MTRVDENPYKTTTRWRYIPTGFRPSCYGVEYSGVSSTPSKFVRTGPELCEAQMTVSEGHPFWSDIKDFNGLKPDLGGDFLTQKWVPKVDKSIHSISKRDGQNRLWECAGHYVPNTRSFYGDASGGWGYIQQGLPGEKTPNNLPSYFPGEYSSDDQLRALGTTAIARTRPDVSPAQATVALGELRRDGLPFLAKVNKREFDRILHEFQENGVAIGSSKKSSDYFLENQFGLMPLISDLKAFVSVARGGVSVLDNLHKNSGKQMRRSYHFPHESFSSTRNHPSTRLQFGLSSTGINYFQSNSGVDSGACAVDDLQYLSTERDTWFKGSYSIYLPKDLEPVSRYRAAVDKMRWDYGLDLDFATLWNLQPWSWLLDWKFNIGDVITNFSKWSSDAVVLHYGYVMQKTVTTYEIPSRNLFSSGTSYSGPGLPMSVIETTRKRRIRATPYGFGTAFGSLTLNQKAILAAIGITRF</sequence>
<protein>
    <recommendedName>
        <fullName evidence="2">Maturation</fullName>
    </recommendedName>
</protein>
<gene>
    <name evidence="1" type="ORF">H3RhizoLitter13277_000001</name>
</gene>
<evidence type="ECO:0000313" key="1">
    <source>
        <dbReference type="EMBL" id="QDH90172.1"/>
    </source>
</evidence>
<accession>A0A514D990</accession>
<dbReference type="EMBL" id="MN035324">
    <property type="protein sequence ID" value="QDH90172.1"/>
    <property type="molecule type" value="Genomic_RNA"/>
</dbReference>
<proteinExistence type="predicted"/>
<organism evidence="1">
    <name type="scientific">Leviviridae sp</name>
    <dbReference type="NCBI Taxonomy" id="2027243"/>
    <lineage>
        <taxon>Viruses</taxon>
        <taxon>Riboviria</taxon>
        <taxon>Orthornavirae</taxon>
        <taxon>Lenarviricota</taxon>
        <taxon>Leviviricetes</taxon>
        <taxon>Norzivirales</taxon>
        <taxon>Fiersviridae</taxon>
    </lineage>
</organism>
<name>A0A514D990_9VIRU</name>